<dbReference type="STRING" id="474960.SAMN05216180_1031"/>
<proteinExistence type="predicted"/>
<sequence length="143" mass="16443">MDGNTELLNYIYQNSQMGVETLNQLIEIVEDHDFNKYLHSQLNEYTSLNRLALQKLKEFGHEEKGIGSMAKISAYMSINMKTLMDKSPCHISEMLIQGSTMGIINATKNIQKYNDADQQILQLADKLLKTEQNNIEQLKLFLK</sequence>
<keyword evidence="2" id="KW-1185">Reference proteome</keyword>
<dbReference type="AlphaFoldDB" id="A0A1H8A2W2"/>
<protein>
    <recommendedName>
        <fullName evidence="3">DUF2383 domain-containing protein</fullName>
    </recommendedName>
</protein>
<name>A0A1H8A2W2_9FIRM</name>
<dbReference type="Proteomes" id="UP000199158">
    <property type="component" value="Unassembled WGS sequence"/>
</dbReference>
<evidence type="ECO:0000313" key="2">
    <source>
        <dbReference type="Proteomes" id="UP000199158"/>
    </source>
</evidence>
<evidence type="ECO:0008006" key="3">
    <source>
        <dbReference type="Google" id="ProtNLM"/>
    </source>
</evidence>
<dbReference type="RefSeq" id="WP_092752301.1">
    <property type="nucleotide sequence ID" value="NZ_FOCG01000001.1"/>
</dbReference>
<accession>A0A1H8A2W2</accession>
<evidence type="ECO:0000313" key="1">
    <source>
        <dbReference type="EMBL" id="SEM64119.1"/>
    </source>
</evidence>
<organism evidence="1 2">
    <name type="scientific">Hydrogenoanaerobacterium saccharovorans</name>
    <dbReference type="NCBI Taxonomy" id="474960"/>
    <lineage>
        <taxon>Bacteria</taxon>
        <taxon>Bacillati</taxon>
        <taxon>Bacillota</taxon>
        <taxon>Clostridia</taxon>
        <taxon>Eubacteriales</taxon>
        <taxon>Oscillospiraceae</taxon>
        <taxon>Hydrogenoanaerobacterium</taxon>
    </lineage>
</organism>
<dbReference type="EMBL" id="FOCG01000001">
    <property type="protein sequence ID" value="SEM64119.1"/>
    <property type="molecule type" value="Genomic_DNA"/>
</dbReference>
<gene>
    <name evidence="1" type="ORF">SAMN05216180_1031</name>
</gene>
<dbReference type="OrthoDB" id="9792639at2"/>
<reference evidence="1 2" key="1">
    <citation type="submission" date="2016-10" db="EMBL/GenBank/DDBJ databases">
        <authorList>
            <person name="de Groot N.N."/>
        </authorList>
    </citation>
    <scope>NUCLEOTIDE SEQUENCE [LARGE SCALE GENOMIC DNA]</scope>
    <source>
        <strain evidence="1 2">CGMCC 1.5070</strain>
    </source>
</reference>